<evidence type="ECO:0000256" key="1">
    <source>
        <dbReference type="ARBA" id="ARBA00010688"/>
    </source>
</evidence>
<keyword evidence="3 5" id="KW-0418">Kinase</keyword>
<dbReference type="SUPFAM" id="SSF53613">
    <property type="entry name" value="Ribokinase-like"/>
    <property type="match status" value="1"/>
</dbReference>
<dbReference type="Gene3D" id="3.40.1190.20">
    <property type="match status" value="1"/>
</dbReference>
<organism evidence="5">
    <name type="scientific">hydrothermal vent metagenome</name>
    <dbReference type="NCBI Taxonomy" id="652676"/>
    <lineage>
        <taxon>unclassified sequences</taxon>
        <taxon>metagenomes</taxon>
        <taxon>ecological metagenomes</taxon>
    </lineage>
</organism>
<evidence type="ECO:0000259" key="4">
    <source>
        <dbReference type="Pfam" id="PF00294"/>
    </source>
</evidence>
<dbReference type="InterPro" id="IPR050306">
    <property type="entry name" value="PfkB_Carbo_kinase"/>
</dbReference>
<dbReference type="PANTHER" id="PTHR43085">
    <property type="entry name" value="HEXOKINASE FAMILY MEMBER"/>
    <property type="match status" value="1"/>
</dbReference>
<proteinExistence type="inferred from homology"/>
<dbReference type="EC" id="2.7.1.45" evidence="5"/>
<dbReference type="PANTHER" id="PTHR43085:SF15">
    <property type="entry name" value="2-DEHYDRO-3-DEOXYGLUCONOKINASE"/>
    <property type="match status" value="1"/>
</dbReference>
<evidence type="ECO:0000313" key="5">
    <source>
        <dbReference type="EMBL" id="VAW16315.1"/>
    </source>
</evidence>
<keyword evidence="2 5" id="KW-0808">Transferase</keyword>
<dbReference type="GO" id="GO:0005829">
    <property type="term" value="C:cytosol"/>
    <property type="evidence" value="ECO:0007669"/>
    <property type="project" value="TreeGrafter"/>
</dbReference>
<dbReference type="InterPro" id="IPR011611">
    <property type="entry name" value="PfkB_dom"/>
</dbReference>
<dbReference type="CDD" id="cd01166">
    <property type="entry name" value="KdgK"/>
    <property type="match status" value="1"/>
</dbReference>
<feature type="domain" description="Carbohydrate kinase PfkB" evidence="4">
    <location>
        <begin position="5"/>
        <end position="293"/>
    </location>
</feature>
<dbReference type="GO" id="GO:0019698">
    <property type="term" value="P:D-galacturonate catabolic process"/>
    <property type="evidence" value="ECO:0007669"/>
    <property type="project" value="TreeGrafter"/>
</dbReference>
<dbReference type="Pfam" id="PF00294">
    <property type="entry name" value="PfkB"/>
    <property type="match status" value="1"/>
</dbReference>
<comment type="similarity">
    <text evidence="1">Belongs to the carbohydrate kinase PfkB family.</text>
</comment>
<name>A0A3B0TCW1_9ZZZZ</name>
<dbReference type="GO" id="GO:0008673">
    <property type="term" value="F:2-dehydro-3-deoxygluconokinase activity"/>
    <property type="evidence" value="ECO:0007669"/>
    <property type="project" value="UniProtKB-EC"/>
</dbReference>
<dbReference type="InterPro" id="IPR029056">
    <property type="entry name" value="Ribokinase-like"/>
</dbReference>
<gene>
    <name evidence="5" type="ORF">MNBD_ALPHA12-1061</name>
</gene>
<dbReference type="GO" id="GO:0006974">
    <property type="term" value="P:DNA damage response"/>
    <property type="evidence" value="ECO:0007669"/>
    <property type="project" value="TreeGrafter"/>
</dbReference>
<protein>
    <submittedName>
        <fullName evidence="5">2-dehydro-3-deoxygluconokinase</fullName>
        <ecNumber evidence="5">2.7.1.45</ecNumber>
    </submittedName>
</protein>
<reference evidence="5" key="1">
    <citation type="submission" date="2018-06" db="EMBL/GenBank/DDBJ databases">
        <authorList>
            <person name="Zhirakovskaya E."/>
        </authorList>
    </citation>
    <scope>NUCLEOTIDE SEQUENCE</scope>
</reference>
<sequence>MNKRFVSIGECMVEMSGGEDGLYRLGFAGDSFNTAWYMRAGLGNGWHVDYVTALGEDIYSAQMRDFFARNRIGTAHIQTIKNKQAGLYLIHQADGDRHFTYWRQDSAARKLADDPDALKAALDGASMIYFSSISLAIVGHNGRKNLLTAIANARRGGAKVAFDPNIRPALWPDTKTLTDSIEAACAGVDIVLPTFDDEQAAFGDNSPEETVLRYQDLGVKEVVVKNGPGMALVALDKTRISAPASPVAAIDATGAGDAFNGSYLAARLNGNDLEQSAIAAHKTAALVVQNQGALVDHKLLKT</sequence>
<dbReference type="AlphaFoldDB" id="A0A3B0TCW1"/>
<dbReference type="EMBL" id="UOEO01000049">
    <property type="protein sequence ID" value="VAW16315.1"/>
    <property type="molecule type" value="Genomic_DNA"/>
</dbReference>
<evidence type="ECO:0000256" key="3">
    <source>
        <dbReference type="ARBA" id="ARBA00022777"/>
    </source>
</evidence>
<dbReference type="GO" id="GO:0042840">
    <property type="term" value="P:D-glucuronate catabolic process"/>
    <property type="evidence" value="ECO:0007669"/>
    <property type="project" value="TreeGrafter"/>
</dbReference>
<evidence type="ECO:0000256" key="2">
    <source>
        <dbReference type="ARBA" id="ARBA00022679"/>
    </source>
</evidence>
<accession>A0A3B0TCW1</accession>